<keyword evidence="1" id="KW-0479">Metal-binding</keyword>
<dbReference type="PANTHER" id="PTHR31973">
    <property type="entry name" value="POLYPROTEIN, PUTATIVE-RELATED"/>
    <property type="match status" value="1"/>
</dbReference>
<evidence type="ECO:0000313" key="8">
    <source>
        <dbReference type="Proteomes" id="UP000245207"/>
    </source>
</evidence>
<dbReference type="STRING" id="35608.A0A2U1MJ47"/>
<dbReference type="Pfam" id="PF04434">
    <property type="entry name" value="SWIM"/>
    <property type="match status" value="1"/>
</dbReference>
<name>A0A2U1MJ47_ARTAN</name>
<evidence type="ECO:0000313" key="7">
    <source>
        <dbReference type="EMBL" id="PWA61295.1"/>
    </source>
</evidence>
<dbReference type="InterPro" id="IPR006564">
    <property type="entry name" value="Znf_PMZ"/>
</dbReference>
<protein>
    <submittedName>
        <fullName evidence="7">Transposase, mutator type</fullName>
    </submittedName>
</protein>
<dbReference type="EMBL" id="PKPP01005138">
    <property type="protein sequence ID" value="PWA61295.1"/>
    <property type="molecule type" value="Genomic_DNA"/>
</dbReference>
<sequence>MKQGFKACGREFLGLDGFSMSGPFPGQLLTAVGIDANNGIYPVAYVVVDALNKSTWCWFLKLLGEDLGIETNCKFTFISDRQKRLIQAVASKALCGLLLKNICEVFCSPLNDVRDKSIIVCLEYIREYLVKRIVVVQQIIERSVGQLTPTVQAMVDANKKEATDCVIEWIAASLYKLSVPNKDHCVANMDRKECGCRMWELTGIPCKHAVAAINYMNEDGKGVAVPEEWVHAAYSLETWACMYSFKINGCSGRRYWPRIEPTTVIIPPNHRPQVDRPTKKMKSNDEHALPTSSCVTH</sequence>
<keyword evidence="3" id="KW-0862">Zinc</keyword>
<dbReference type="Proteomes" id="UP000245207">
    <property type="component" value="Unassembled WGS sequence"/>
</dbReference>
<reference evidence="7 8" key="1">
    <citation type="journal article" date="2018" name="Mol. Plant">
        <title>The genome of Artemisia annua provides insight into the evolution of Asteraceae family and artemisinin biosynthesis.</title>
        <authorList>
            <person name="Shen Q."/>
            <person name="Zhang L."/>
            <person name="Liao Z."/>
            <person name="Wang S."/>
            <person name="Yan T."/>
            <person name="Shi P."/>
            <person name="Liu M."/>
            <person name="Fu X."/>
            <person name="Pan Q."/>
            <person name="Wang Y."/>
            <person name="Lv Z."/>
            <person name="Lu X."/>
            <person name="Zhang F."/>
            <person name="Jiang W."/>
            <person name="Ma Y."/>
            <person name="Chen M."/>
            <person name="Hao X."/>
            <person name="Li L."/>
            <person name="Tang Y."/>
            <person name="Lv G."/>
            <person name="Zhou Y."/>
            <person name="Sun X."/>
            <person name="Brodelius P.E."/>
            <person name="Rose J.K.C."/>
            <person name="Tang K."/>
        </authorList>
    </citation>
    <scope>NUCLEOTIDE SEQUENCE [LARGE SCALE GENOMIC DNA]</scope>
    <source>
        <strain evidence="8">cv. Huhao1</strain>
        <tissue evidence="7">Leaf</tissue>
    </source>
</reference>
<evidence type="ECO:0000256" key="5">
    <source>
        <dbReference type="SAM" id="MobiDB-lite"/>
    </source>
</evidence>
<organism evidence="7 8">
    <name type="scientific">Artemisia annua</name>
    <name type="common">Sweet wormwood</name>
    <dbReference type="NCBI Taxonomy" id="35608"/>
    <lineage>
        <taxon>Eukaryota</taxon>
        <taxon>Viridiplantae</taxon>
        <taxon>Streptophyta</taxon>
        <taxon>Embryophyta</taxon>
        <taxon>Tracheophyta</taxon>
        <taxon>Spermatophyta</taxon>
        <taxon>Magnoliopsida</taxon>
        <taxon>eudicotyledons</taxon>
        <taxon>Gunneridae</taxon>
        <taxon>Pentapetalae</taxon>
        <taxon>asterids</taxon>
        <taxon>campanulids</taxon>
        <taxon>Asterales</taxon>
        <taxon>Asteraceae</taxon>
        <taxon>Asteroideae</taxon>
        <taxon>Anthemideae</taxon>
        <taxon>Artemisiinae</taxon>
        <taxon>Artemisia</taxon>
    </lineage>
</organism>
<keyword evidence="2 4" id="KW-0863">Zinc-finger</keyword>
<dbReference type="PROSITE" id="PS50966">
    <property type="entry name" value="ZF_SWIM"/>
    <property type="match status" value="1"/>
</dbReference>
<comment type="caution">
    <text evidence="7">The sequence shown here is derived from an EMBL/GenBank/DDBJ whole genome shotgun (WGS) entry which is preliminary data.</text>
</comment>
<evidence type="ECO:0000256" key="2">
    <source>
        <dbReference type="ARBA" id="ARBA00022771"/>
    </source>
</evidence>
<dbReference type="InterPro" id="IPR007527">
    <property type="entry name" value="Znf_SWIM"/>
</dbReference>
<feature type="compositionally biased region" description="Basic and acidic residues" evidence="5">
    <location>
        <begin position="272"/>
        <end position="288"/>
    </location>
</feature>
<dbReference type="PANTHER" id="PTHR31973:SF190">
    <property type="entry name" value="MULE TRANSPOSASE DOMAIN-CONTAINING PROTEIN"/>
    <property type="match status" value="1"/>
</dbReference>
<feature type="domain" description="SWIM-type" evidence="6">
    <location>
        <begin position="175"/>
        <end position="217"/>
    </location>
</feature>
<evidence type="ECO:0000256" key="3">
    <source>
        <dbReference type="ARBA" id="ARBA00022833"/>
    </source>
</evidence>
<dbReference type="SMART" id="SM00575">
    <property type="entry name" value="ZnF_PMZ"/>
    <property type="match status" value="1"/>
</dbReference>
<dbReference type="AlphaFoldDB" id="A0A2U1MJ47"/>
<feature type="region of interest" description="Disordered" evidence="5">
    <location>
        <begin position="267"/>
        <end position="297"/>
    </location>
</feature>
<gene>
    <name evidence="7" type="ORF">CTI12_AA356770</name>
</gene>
<evidence type="ECO:0000256" key="1">
    <source>
        <dbReference type="ARBA" id="ARBA00022723"/>
    </source>
</evidence>
<dbReference type="OrthoDB" id="1939383at2759"/>
<evidence type="ECO:0000259" key="6">
    <source>
        <dbReference type="PROSITE" id="PS50966"/>
    </source>
</evidence>
<keyword evidence="8" id="KW-1185">Reference proteome</keyword>
<evidence type="ECO:0000256" key="4">
    <source>
        <dbReference type="PROSITE-ProRule" id="PRU00325"/>
    </source>
</evidence>
<dbReference type="GO" id="GO:0008270">
    <property type="term" value="F:zinc ion binding"/>
    <property type="evidence" value="ECO:0007669"/>
    <property type="project" value="UniProtKB-KW"/>
</dbReference>
<accession>A0A2U1MJ47</accession>
<proteinExistence type="predicted"/>